<evidence type="ECO:0000256" key="1">
    <source>
        <dbReference type="ARBA" id="ARBA00005298"/>
    </source>
</evidence>
<evidence type="ECO:0000259" key="2">
    <source>
        <dbReference type="SMART" id="SM01017"/>
    </source>
</evidence>
<dbReference type="PANTHER" id="PTHR11188:SF176">
    <property type="entry name" value="ARRESTIN DOMAIN-CONTAINING PROTEIN 1"/>
    <property type="match status" value="1"/>
</dbReference>
<keyword evidence="3" id="KW-1185">Reference proteome</keyword>
<reference evidence="4" key="1">
    <citation type="submission" date="2025-08" db="UniProtKB">
        <authorList>
            <consortium name="RefSeq"/>
        </authorList>
    </citation>
    <scope>IDENTIFICATION</scope>
    <source>
        <tissue evidence="4">Testes</tissue>
    </source>
</reference>
<dbReference type="InterPro" id="IPR011021">
    <property type="entry name" value="Arrestin-like_N"/>
</dbReference>
<dbReference type="InterPro" id="IPR014756">
    <property type="entry name" value="Ig_E-set"/>
</dbReference>
<dbReference type="Gene3D" id="2.60.40.640">
    <property type="match status" value="2"/>
</dbReference>
<dbReference type="Proteomes" id="UP000694865">
    <property type="component" value="Unplaced"/>
</dbReference>
<dbReference type="Pfam" id="PF02752">
    <property type="entry name" value="Arrestin_C"/>
    <property type="match status" value="1"/>
</dbReference>
<comment type="similarity">
    <text evidence="1">Belongs to the arrestin family.</text>
</comment>
<proteinExistence type="inferred from homology"/>
<accession>A0ABM0N0Z5</accession>
<dbReference type="GeneID" id="102802183"/>
<name>A0ABM0N0Z5_SACKO</name>
<dbReference type="InterPro" id="IPR050357">
    <property type="entry name" value="Arrestin_domain-protein"/>
</dbReference>
<dbReference type="PANTHER" id="PTHR11188">
    <property type="entry name" value="ARRESTIN DOMAIN CONTAINING PROTEIN"/>
    <property type="match status" value="1"/>
</dbReference>
<dbReference type="SMART" id="SM01017">
    <property type="entry name" value="Arrestin_C"/>
    <property type="match status" value="1"/>
</dbReference>
<dbReference type="InterPro" id="IPR014752">
    <property type="entry name" value="Arrestin-like_C"/>
</dbReference>
<evidence type="ECO:0000313" key="3">
    <source>
        <dbReference type="Proteomes" id="UP000694865"/>
    </source>
</evidence>
<protein>
    <submittedName>
        <fullName evidence="4">Arrestin domain-containing protein 1-like</fullName>
    </submittedName>
</protein>
<gene>
    <name evidence="4" type="primary">LOC102802183</name>
</gene>
<organism evidence="3 4">
    <name type="scientific">Saccoglossus kowalevskii</name>
    <name type="common">Acorn worm</name>
    <dbReference type="NCBI Taxonomy" id="10224"/>
    <lineage>
        <taxon>Eukaryota</taxon>
        <taxon>Metazoa</taxon>
        <taxon>Hemichordata</taxon>
        <taxon>Enteropneusta</taxon>
        <taxon>Harrimaniidae</taxon>
        <taxon>Saccoglossus</taxon>
    </lineage>
</organism>
<feature type="non-terminal residue" evidence="4">
    <location>
        <position position="1"/>
    </location>
</feature>
<evidence type="ECO:0000313" key="4">
    <source>
        <dbReference type="RefSeq" id="XP_006825936.1"/>
    </source>
</evidence>
<dbReference type="InterPro" id="IPR011022">
    <property type="entry name" value="Arrestin_C-like"/>
</dbReference>
<sequence length="414" mass="47785">FHIKFCGEACVKWREYVNKHYRKVVHEAYKTLFRHEITCYVGNEAYYRHDAMVEITGTQKPMVKGSGLTLLSPGQYRYPFQFKLPAKNLPASYEGKYGYVRYYIEARIDRTWKSEHFIIQGFSIQGSPVNLNKKADIRTPILVGKEVEVAQGCISLSHIQVKVETNRSGYVPGETLQFTAYVNNKSRHRIKKFRAVFVQFTSYYGHRRDSSKKICLREQTSELIVIKGKGFKAEVTKQIEGEFEIPPLPATGSHTFPYINIEYYLQFTVKVANFDKTVIDVIVPVLIGNIPSSQVYTWKEPQSNLVSLYQPLLTFDSGDATEASPMGVPQPIEKECIPPIRVRKPDDDDDIKEVIVDLKGRYKPKYRCYIEKCDVKPKMKVFQVGEDSVRFFFMKYMPYKVAKVAVHNAIEKSK</sequence>
<dbReference type="Pfam" id="PF00339">
    <property type="entry name" value="Arrestin_N"/>
    <property type="match status" value="1"/>
</dbReference>
<feature type="domain" description="Arrestin C-terminal-like" evidence="2">
    <location>
        <begin position="155"/>
        <end position="292"/>
    </location>
</feature>
<dbReference type="RefSeq" id="XP_006825936.1">
    <property type="nucleotide sequence ID" value="XM_006825873.1"/>
</dbReference>
<dbReference type="SUPFAM" id="SSF81296">
    <property type="entry name" value="E set domains"/>
    <property type="match status" value="2"/>
</dbReference>